<dbReference type="STRING" id="1835702.A0A1F5LBX9"/>
<dbReference type="PANTHER" id="PTHR31001">
    <property type="entry name" value="UNCHARACTERIZED TRANSCRIPTIONAL REGULATORY PROTEIN"/>
    <property type="match status" value="1"/>
</dbReference>
<protein>
    <recommendedName>
        <fullName evidence="6">Xylanolytic transcriptional activator regulatory domain-containing protein</fullName>
    </recommendedName>
</protein>
<feature type="domain" description="Xylanolytic transcriptional activator regulatory" evidence="6">
    <location>
        <begin position="98"/>
        <end position="171"/>
    </location>
</feature>
<dbReference type="EMBL" id="LXJU01000016">
    <property type="protein sequence ID" value="OGE50692.1"/>
    <property type="molecule type" value="Genomic_DNA"/>
</dbReference>
<evidence type="ECO:0000259" key="6">
    <source>
        <dbReference type="SMART" id="SM00906"/>
    </source>
</evidence>
<keyword evidence="3" id="KW-0804">Transcription</keyword>
<evidence type="ECO:0000256" key="5">
    <source>
        <dbReference type="SAM" id="MobiDB-lite"/>
    </source>
</evidence>
<dbReference type="GeneID" id="34578850"/>
<dbReference type="GO" id="GO:0005634">
    <property type="term" value="C:nucleus"/>
    <property type="evidence" value="ECO:0007669"/>
    <property type="project" value="UniProtKB-SubCell"/>
</dbReference>
<dbReference type="InterPro" id="IPR050613">
    <property type="entry name" value="Sec_Metabolite_Reg"/>
</dbReference>
<evidence type="ECO:0000313" key="8">
    <source>
        <dbReference type="Proteomes" id="UP000177622"/>
    </source>
</evidence>
<dbReference type="OrthoDB" id="435881at2759"/>
<dbReference type="RefSeq" id="XP_022486138.1">
    <property type="nucleotide sequence ID" value="XM_022634116.1"/>
</dbReference>
<dbReference type="GO" id="GO:0003677">
    <property type="term" value="F:DNA binding"/>
    <property type="evidence" value="ECO:0007669"/>
    <property type="project" value="InterPro"/>
</dbReference>
<dbReference type="PANTHER" id="PTHR31001:SF91">
    <property type="entry name" value="ZN(II)2CYS6 TRANSCRIPTION FACTOR (EUROFUNG)"/>
    <property type="match status" value="1"/>
</dbReference>
<feature type="region of interest" description="Disordered" evidence="5">
    <location>
        <begin position="440"/>
        <end position="472"/>
    </location>
</feature>
<dbReference type="SMART" id="SM00906">
    <property type="entry name" value="Fungal_trans"/>
    <property type="match status" value="1"/>
</dbReference>
<dbReference type="CDD" id="cd12148">
    <property type="entry name" value="fungal_TF_MHR"/>
    <property type="match status" value="1"/>
</dbReference>
<dbReference type="GO" id="GO:0006351">
    <property type="term" value="P:DNA-templated transcription"/>
    <property type="evidence" value="ECO:0007669"/>
    <property type="project" value="InterPro"/>
</dbReference>
<dbReference type="AlphaFoldDB" id="A0A1F5LBX9"/>
<comment type="subcellular location">
    <subcellularLocation>
        <location evidence="1">Nucleus</location>
    </subcellularLocation>
</comment>
<evidence type="ECO:0000313" key="7">
    <source>
        <dbReference type="EMBL" id="OGE50692.1"/>
    </source>
</evidence>
<accession>A0A1F5LBX9</accession>
<evidence type="ECO:0000256" key="4">
    <source>
        <dbReference type="ARBA" id="ARBA00023242"/>
    </source>
</evidence>
<evidence type="ECO:0000256" key="2">
    <source>
        <dbReference type="ARBA" id="ARBA00023015"/>
    </source>
</evidence>
<feature type="compositionally biased region" description="Polar residues" evidence="5">
    <location>
        <begin position="455"/>
        <end position="472"/>
    </location>
</feature>
<dbReference type="GO" id="GO:0008270">
    <property type="term" value="F:zinc ion binding"/>
    <property type="evidence" value="ECO:0007669"/>
    <property type="project" value="InterPro"/>
</dbReference>
<evidence type="ECO:0000256" key="1">
    <source>
        <dbReference type="ARBA" id="ARBA00004123"/>
    </source>
</evidence>
<comment type="caution">
    <text evidence="7">The sequence shown here is derived from an EMBL/GenBank/DDBJ whole genome shotgun (WGS) entry which is preliminary data.</text>
</comment>
<keyword evidence="2" id="KW-0805">Transcription regulation</keyword>
<organism evidence="7 8">
    <name type="scientific">Penicillium arizonense</name>
    <dbReference type="NCBI Taxonomy" id="1835702"/>
    <lineage>
        <taxon>Eukaryota</taxon>
        <taxon>Fungi</taxon>
        <taxon>Dikarya</taxon>
        <taxon>Ascomycota</taxon>
        <taxon>Pezizomycotina</taxon>
        <taxon>Eurotiomycetes</taxon>
        <taxon>Eurotiomycetidae</taxon>
        <taxon>Eurotiales</taxon>
        <taxon>Aspergillaceae</taxon>
        <taxon>Penicillium</taxon>
    </lineage>
</organism>
<keyword evidence="4" id="KW-0539">Nucleus</keyword>
<proteinExistence type="predicted"/>
<keyword evidence="8" id="KW-1185">Reference proteome</keyword>
<dbReference type="Proteomes" id="UP000177622">
    <property type="component" value="Unassembled WGS sequence"/>
</dbReference>
<evidence type="ECO:0000256" key="3">
    <source>
        <dbReference type="ARBA" id="ARBA00023163"/>
    </source>
</evidence>
<name>A0A1F5LBX9_PENAI</name>
<sequence length="500" mass="56758">MANVQRQIIEFLQEGISDSSPIHCLLFAIYYTAVVALTTEECKKALGCDRPTSLQSYRKSIETALAQADYQKSTDITVLQAFTLYTVCGRFDAQGPDSKSLTRVAITIAFENGLNDENSNSNIAPFEAEMRRRLWWQIFILDVRMAEDDRSEPLILESRFHNKFPSNLSDTDLDPDMSCIPKNHPAKSEMLFSLVRLEVSYFTRLVSFSDQFTERNSYPTMSTSEKCEAIDRFKERMERENLSHCDMSIPLDFVTAESTRLILAKLRLAVSKPRNRESQHVLIQDSFRENCVEILERTKAMRLHERGNLWLWLFQTYIEWDILTYLFISLSLSPLGHMADVALAAAEDIYQYWNGMSDSRGCSRWTRIKEFHAQALVAREMAIANPSLFGILPNGTEPLEDCESMATGTHEAITSTTTQPGVSGPILSPEVCVSPLVGRPESSMEPEQRFAQMHGRQNTQTSEETSDIPSSGTACQWSKALFESYLEILDSEQEGAISWF</sequence>
<dbReference type="Pfam" id="PF04082">
    <property type="entry name" value="Fungal_trans"/>
    <property type="match status" value="1"/>
</dbReference>
<gene>
    <name evidence="7" type="ORF">PENARI_c016G08030</name>
</gene>
<dbReference type="InterPro" id="IPR007219">
    <property type="entry name" value="XnlR_reg_dom"/>
</dbReference>
<reference evidence="7 8" key="1">
    <citation type="journal article" date="2016" name="Sci. Rep.">
        <title>Penicillium arizonense, a new, genome sequenced fungal species, reveals a high chemical diversity in secreted metabolites.</title>
        <authorList>
            <person name="Grijseels S."/>
            <person name="Nielsen J.C."/>
            <person name="Randelovic M."/>
            <person name="Nielsen J."/>
            <person name="Nielsen K.F."/>
            <person name="Workman M."/>
            <person name="Frisvad J.C."/>
        </authorList>
    </citation>
    <scope>NUCLEOTIDE SEQUENCE [LARGE SCALE GENOMIC DNA]</scope>
    <source>
        <strain evidence="7 8">CBS 141311</strain>
    </source>
</reference>